<organism evidence="9 10">
    <name type="scientific">Spirosoma montaniterrae</name>
    <dbReference type="NCBI Taxonomy" id="1178516"/>
    <lineage>
        <taxon>Bacteria</taxon>
        <taxon>Pseudomonadati</taxon>
        <taxon>Bacteroidota</taxon>
        <taxon>Cytophagia</taxon>
        <taxon>Cytophagales</taxon>
        <taxon>Cytophagaceae</taxon>
        <taxon>Spirosoma</taxon>
    </lineage>
</organism>
<dbReference type="RefSeq" id="WP_083732841.1">
    <property type="nucleotide sequence ID" value="NZ_CP014263.1"/>
</dbReference>
<keyword evidence="7" id="KW-0998">Cell outer membrane</keyword>
<dbReference type="PANTHER" id="PTHR30026">
    <property type="entry name" value="OUTER MEMBRANE PROTEIN TOLC"/>
    <property type="match status" value="1"/>
</dbReference>
<proteinExistence type="inferred from homology"/>
<feature type="signal peptide" evidence="8">
    <location>
        <begin position="1"/>
        <end position="19"/>
    </location>
</feature>
<dbReference type="GO" id="GO:0015288">
    <property type="term" value="F:porin activity"/>
    <property type="evidence" value="ECO:0007669"/>
    <property type="project" value="TreeGrafter"/>
</dbReference>
<dbReference type="InterPro" id="IPR051906">
    <property type="entry name" value="TolC-like"/>
</dbReference>
<evidence type="ECO:0000256" key="6">
    <source>
        <dbReference type="ARBA" id="ARBA00023136"/>
    </source>
</evidence>
<dbReference type="KEGG" id="smon:AWR27_12925"/>
<evidence type="ECO:0000256" key="4">
    <source>
        <dbReference type="ARBA" id="ARBA00022452"/>
    </source>
</evidence>
<keyword evidence="4" id="KW-1134">Transmembrane beta strand</keyword>
<accession>A0A1P9WXN5</accession>
<comment type="similarity">
    <text evidence="2">Belongs to the outer membrane factor (OMF) (TC 1.B.17) family.</text>
</comment>
<dbReference type="EMBL" id="CP014263">
    <property type="protein sequence ID" value="AQG80144.1"/>
    <property type="molecule type" value="Genomic_DNA"/>
</dbReference>
<feature type="chain" id="PRO_5012840169" description="Transporter" evidence="8">
    <location>
        <begin position="20"/>
        <end position="484"/>
    </location>
</feature>
<dbReference type="AlphaFoldDB" id="A0A1P9WXN5"/>
<evidence type="ECO:0000256" key="1">
    <source>
        <dbReference type="ARBA" id="ARBA00004442"/>
    </source>
</evidence>
<dbReference type="STRING" id="1178516.AWR27_12925"/>
<evidence type="ECO:0000256" key="7">
    <source>
        <dbReference type="ARBA" id="ARBA00023237"/>
    </source>
</evidence>
<keyword evidence="10" id="KW-1185">Reference proteome</keyword>
<evidence type="ECO:0000256" key="3">
    <source>
        <dbReference type="ARBA" id="ARBA00022448"/>
    </source>
</evidence>
<keyword evidence="8" id="KW-0732">Signal</keyword>
<dbReference type="PANTHER" id="PTHR30026:SF20">
    <property type="entry name" value="OUTER MEMBRANE PROTEIN TOLC"/>
    <property type="match status" value="1"/>
</dbReference>
<keyword evidence="6" id="KW-0472">Membrane</keyword>
<evidence type="ECO:0008006" key="11">
    <source>
        <dbReference type="Google" id="ProtNLM"/>
    </source>
</evidence>
<evidence type="ECO:0000256" key="5">
    <source>
        <dbReference type="ARBA" id="ARBA00022692"/>
    </source>
</evidence>
<sequence>MKTTFLCIAALGLAGLVRAQSSTTFPAAMTVTLEQCITLALQNQPVVRQADLQKQIADNSVEQTRRSQLPTLLGVSNQALNFGRNVDPFTNGIVNNRITTNNAGLNLNWVVFNGFQLKHTLDQQNLLARASQHDADATRNNVTLNTLLAYLQVLSAQDMLAASEVQVSVARAQVERMEKLVKAGTVSPYNLYDARSQLANDDMQRVQAQTNLNTAHLALLQALNLPSGTLLAVARLETDPQHTARLANPASVNAHMLYEQARSIMPDVLAADLRTKAAQKGVDIARGLAYPTVSLLANWGTAFSSAARQVMMGNELVEQPTSAFVTVGEQVYPVRMLSPVSSQERINYFRQLDNNQFKAIGFSVRVPILNGFQVRYRTTNARLQQQLAESQGEDVRRTLRQAVDQAVTAWQNAYDRYVALDQQVTVLQQSYKAAEARYNAGLLNAVDYNLAKSNLDRASVNLIQARYETLLRAKVAEFYRNGTL</sequence>
<protein>
    <recommendedName>
        <fullName evidence="11">Transporter</fullName>
    </recommendedName>
</protein>
<dbReference type="OrthoDB" id="9811587at2"/>
<dbReference type="Gene3D" id="1.20.1600.10">
    <property type="entry name" value="Outer membrane efflux proteins (OEP)"/>
    <property type="match status" value="1"/>
</dbReference>
<name>A0A1P9WXN5_9BACT</name>
<evidence type="ECO:0000313" key="10">
    <source>
        <dbReference type="Proteomes" id="UP000187941"/>
    </source>
</evidence>
<gene>
    <name evidence="9" type="ORF">AWR27_12925</name>
</gene>
<reference evidence="9 10" key="1">
    <citation type="submission" date="2016-01" db="EMBL/GenBank/DDBJ databases">
        <authorList>
            <person name="Oliw E.H."/>
        </authorList>
    </citation>
    <scope>NUCLEOTIDE SEQUENCE [LARGE SCALE GENOMIC DNA]</scope>
    <source>
        <strain evidence="9 10">DY10</strain>
    </source>
</reference>
<dbReference type="GO" id="GO:0015562">
    <property type="term" value="F:efflux transmembrane transporter activity"/>
    <property type="evidence" value="ECO:0007669"/>
    <property type="project" value="InterPro"/>
</dbReference>
<dbReference type="GO" id="GO:0009279">
    <property type="term" value="C:cell outer membrane"/>
    <property type="evidence" value="ECO:0007669"/>
    <property type="project" value="UniProtKB-SubCell"/>
</dbReference>
<dbReference type="InterPro" id="IPR003423">
    <property type="entry name" value="OMP_efflux"/>
</dbReference>
<comment type="subcellular location">
    <subcellularLocation>
        <location evidence="1">Cell outer membrane</location>
    </subcellularLocation>
</comment>
<dbReference type="SUPFAM" id="SSF56954">
    <property type="entry name" value="Outer membrane efflux proteins (OEP)"/>
    <property type="match status" value="1"/>
</dbReference>
<evidence type="ECO:0000313" key="9">
    <source>
        <dbReference type="EMBL" id="AQG80144.1"/>
    </source>
</evidence>
<keyword evidence="3" id="KW-0813">Transport</keyword>
<evidence type="ECO:0000256" key="2">
    <source>
        <dbReference type="ARBA" id="ARBA00007613"/>
    </source>
</evidence>
<evidence type="ECO:0000256" key="8">
    <source>
        <dbReference type="SAM" id="SignalP"/>
    </source>
</evidence>
<keyword evidence="5" id="KW-0812">Transmembrane</keyword>
<dbReference type="Pfam" id="PF02321">
    <property type="entry name" value="OEP"/>
    <property type="match status" value="2"/>
</dbReference>
<dbReference type="Proteomes" id="UP000187941">
    <property type="component" value="Chromosome"/>
</dbReference>
<dbReference type="GO" id="GO:1990281">
    <property type="term" value="C:efflux pump complex"/>
    <property type="evidence" value="ECO:0007669"/>
    <property type="project" value="TreeGrafter"/>
</dbReference>